<reference evidence="3" key="1">
    <citation type="submission" date="2018-11" db="EMBL/GenBank/DDBJ databases">
        <authorList>
            <consortium name="Genoscope - CEA"/>
            <person name="William W."/>
        </authorList>
    </citation>
    <scope>NUCLEOTIDE SEQUENCE</scope>
</reference>
<dbReference type="SMR" id="A0A3P5ZS01"/>
<evidence type="ECO:0000313" key="3">
    <source>
        <dbReference type="EMBL" id="VDC74798.1"/>
    </source>
</evidence>
<name>A0A3P5ZS01_BRACM</name>
<dbReference type="Gramene" id="A01p13580.2_BraZ1">
    <property type="protein sequence ID" value="A01p13580.2_BraZ1.CDS"/>
    <property type="gene ID" value="A01g13580.2_BraZ1"/>
</dbReference>
<keyword evidence="1" id="KW-1133">Transmembrane helix</keyword>
<dbReference type="EMBL" id="LR031571">
    <property type="protein sequence ID" value="VDC74798.1"/>
    <property type="molecule type" value="Genomic_DNA"/>
</dbReference>
<dbReference type="EMBL" id="LS974617">
    <property type="protein sequence ID" value="CAG7887282.1"/>
    <property type="molecule type" value="Genomic_DNA"/>
</dbReference>
<dbReference type="Proteomes" id="UP000694005">
    <property type="component" value="Chromosome A01"/>
</dbReference>
<feature type="transmembrane region" description="Helical" evidence="1">
    <location>
        <begin position="61"/>
        <end position="80"/>
    </location>
</feature>
<evidence type="ECO:0000256" key="1">
    <source>
        <dbReference type="SAM" id="Phobius"/>
    </source>
</evidence>
<organism evidence="3">
    <name type="scientific">Brassica campestris</name>
    <name type="common">Field mustard</name>
    <dbReference type="NCBI Taxonomy" id="3711"/>
    <lineage>
        <taxon>Eukaryota</taxon>
        <taxon>Viridiplantae</taxon>
        <taxon>Streptophyta</taxon>
        <taxon>Embryophyta</taxon>
        <taxon>Tracheophyta</taxon>
        <taxon>Spermatophyta</taxon>
        <taxon>Magnoliopsida</taxon>
        <taxon>eudicotyledons</taxon>
        <taxon>Gunneridae</taxon>
        <taxon>Pentapetalae</taxon>
        <taxon>rosids</taxon>
        <taxon>malvids</taxon>
        <taxon>Brassicales</taxon>
        <taxon>Brassicaceae</taxon>
        <taxon>Brassiceae</taxon>
        <taxon>Brassica</taxon>
    </lineage>
</organism>
<protein>
    <submittedName>
        <fullName evidence="2">Uncharacterized protein</fullName>
    </submittedName>
</protein>
<dbReference type="AlphaFoldDB" id="A0A3P5ZS01"/>
<evidence type="ECO:0000313" key="2">
    <source>
        <dbReference type="EMBL" id="CAG7887282.1"/>
    </source>
</evidence>
<gene>
    <name evidence="3" type="ORF">BRAA01T01300Z</name>
    <name evidence="2" type="ORF">BRAPAZ1V2_A01P13580.2</name>
</gene>
<keyword evidence="1" id="KW-0472">Membrane</keyword>
<sequence>MNKKENEVVFTGKIVEVSEKSIKEVIVDKSGASEDIAFLCLDIILEKVSPESLELCLKRRIPSYLFCLLTMIAATFCIILRLNHYLSLICGPHQSHFTPYLPKHLIN</sequence>
<proteinExistence type="predicted"/>
<accession>A0A3P5ZS01</accession>
<keyword evidence="1" id="KW-0812">Transmembrane</keyword>